<keyword evidence="7 10" id="KW-0786">Thiamine pyrophosphate</keyword>
<dbReference type="GO" id="GO:0009099">
    <property type="term" value="P:L-valine biosynthetic process"/>
    <property type="evidence" value="ECO:0007669"/>
    <property type="project" value="TreeGrafter"/>
</dbReference>
<dbReference type="InterPro" id="IPR011766">
    <property type="entry name" value="TPP_enzyme_TPP-bd"/>
</dbReference>
<protein>
    <recommendedName>
        <fullName evidence="4">acetolactate synthase</fullName>
        <ecNumber evidence="4">2.2.1.6</ecNumber>
    </recommendedName>
</protein>
<evidence type="ECO:0000259" key="12">
    <source>
        <dbReference type="Pfam" id="PF02775"/>
    </source>
</evidence>
<evidence type="ECO:0000256" key="9">
    <source>
        <dbReference type="ARBA" id="ARBA00048670"/>
    </source>
</evidence>
<dbReference type="AlphaFoldDB" id="A0A9X2E457"/>
<dbReference type="EC" id="2.2.1.6" evidence="4"/>
<evidence type="ECO:0000256" key="8">
    <source>
        <dbReference type="ARBA" id="ARBA00023304"/>
    </source>
</evidence>
<gene>
    <name evidence="14" type="ORF">NDR86_10835</name>
</gene>
<evidence type="ECO:0000256" key="1">
    <source>
        <dbReference type="ARBA" id="ARBA00004974"/>
    </source>
</evidence>
<dbReference type="SUPFAM" id="SSF52467">
    <property type="entry name" value="DHS-like NAD/FAD-binding domain"/>
    <property type="match status" value="1"/>
</dbReference>
<dbReference type="Pfam" id="PF00205">
    <property type="entry name" value="TPP_enzyme_M"/>
    <property type="match status" value="1"/>
</dbReference>
<dbReference type="PANTHER" id="PTHR18968:SF13">
    <property type="entry name" value="ACETOLACTATE SYNTHASE CATALYTIC SUBUNIT, MITOCHONDRIAL"/>
    <property type="match status" value="1"/>
</dbReference>
<evidence type="ECO:0000313" key="15">
    <source>
        <dbReference type="Proteomes" id="UP001139157"/>
    </source>
</evidence>
<dbReference type="PANTHER" id="PTHR18968">
    <property type="entry name" value="THIAMINE PYROPHOSPHATE ENZYMES"/>
    <property type="match status" value="1"/>
</dbReference>
<evidence type="ECO:0000256" key="4">
    <source>
        <dbReference type="ARBA" id="ARBA00013145"/>
    </source>
</evidence>
<evidence type="ECO:0000259" key="11">
    <source>
        <dbReference type="Pfam" id="PF00205"/>
    </source>
</evidence>
<proteinExistence type="inferred from homology"/>
<organism evidence="14 15">
    <name type="scientific">Nocardia pulmonis</name>
    <dbReference type="NCBI Taxonomy" id="2951408"/>
    <lineage>
        <taxon>Bacteria</taxon>
        <taxon>Bacillati</taxon>
        <taxon>Actinomycetota</taxon>
        <taxon>Actinomycetes</taxon>
        <taxon>Mycobacteriales</taxon>
        <taxon>Nocardiaceae</taxon>
        <taxon>Nocardia</taxon>
    </lineage>
</organism>
<dbReference type="GO" id="GO:0000287">
    <property type="term" value="F:magnesium ion binding"/>
    <property type="evidence" value="ECO:0007669"/>
    <property type="project" value="InterPro"/>
</dbReference>
<dbReference type="Gene3D" id="3.40.50.1220">
    <property type="entry name" value="TPP-binding domain"/>
    <property type="match status" value="1"/>
</dbReference>
<dbReference type="InterPro" id="IPR012001">
    <property type="entry name" value="Thiamin_PyroP_enz_TPP-bd_dom"/>
</dbReference>
<reference evidence="14" key="1">
    <citation type="submission" date="2022-06" db="EMBL/GenBank/DDBJ databases">
        <title>Novel species in genus nocardia.</title>
        <authorList>
            <person name="Li F."/>
        </authorList>
    </citation>
    <scope>NUCLEOTIDE SEQUENCE</scope>
    <source>
        <strain evidence="14">CDC141</strain>
    </source>
</reference>
<comment type="similarity">
    <text evidence="3 10">Belongs to the TPP enzyme family.</text>
</comment>
<dbReference type="Pfam" id="PF02775">
    <property type="entry name" value="TPP_enzyme_C"/>
    <property type="match status" value="1"/>
</dbReference>
<dbReference type="GO" id="GO:0005948">
    <property type="term" value="C:acetolactate synthase complex"/>
    <property type="evidence" value="ECO:0007669"/>
    <property type="project" value="TreeGrafter"/>
</dbReference>
<dbReference type="InterPro" id="IPR029035">
    <property type="entry name" value="DHS-like_NAD/FAD-binding_dom"/>
</dbReference>
<dbReference type="GO" id="GO:0009097">
    <property type="term" value="P:isoleucine biosynthetic process"/>
    <property type="evidence" value="ECO:0007669"/>
    <property type="project" value="TreeGrafter"/>
</dbReference>
<comment type="caution">
    <text evidence="14">The sequence shown here is derived from an EMBL/GenBank/DDBJ whole genome shotgun (WGS) entry which is preliminary data.</text>
</comment>
<evidence type="ECO:0000256" key="7">
    <source>
        <dbReference type="ARBA" id="ARBA00023052"/>
    </source>
</evidence>
<feature type="domain" description="Thiamine pyrophosphate enzyme N-terminal TPP-binding" evidence="13">
    <location>
        <begin position="13"/>
        <end position="117"/>
    </location>
</feature>
<evidence type="ECO:0000256" key="6">
    <source>
        <dbReference type="ARBA" id="ARBA00022827"/>
    </source>
</evidence>
<evidence type="ECO:0000256" key="2">
    <source>
        <dbReference type="ARBA" id="ARBA00005025"/>
    </source>
</evidence>
<dbReference type="GO" id="GO:0030976">
    <property type="term" value="F:thiamine pyrophosphate binding"/>
    <property type="evidence" value="ECO:0007669"/>
    <property type="project" value="InterPro"/>
</dbReference>
<dbReference type="CDD" id="cd00568">
    <property type="entry name" value="TPP_enzymes"/>
    <property type="match status" value="1"/>
</dbReference>
<keyword evidence="5" id="KW-0285">Flavoprotein</keyword>
<evidence type="ECO:0000256" key="5">
    <source>
        <dbReference type="ARBA" id="ARBA00022630"/>
    </source>
</evidence>
<dbReference type="InterPro" id="IPR045229">
    <property type="entry name" value="TPP_enz"/>
</dbReference>
<dbReference type="Proteomes" id="UP001139157">
    <property type="component" value="Unassembled WGS sequence"/>
</dbReference>
<accession>A0A9X2E457</accession>
<dbReference type="RefSeq" id="WP_251911090.1">
    <property type="nucleotide sequence ID" value="NZ_JAMRXG010000004.1"/>
</dbReference>
<evidence type="ECO:0000256" key="10">
    <source>
        <dbReference type="RuleBase" id="RU362132"/>
    </source>
</evidence>
<dbReference type="GO" id="GO:0050660">
    <property type="term" value="F:flavin adenine dinucleotide binding"/>
    <property type="evidence" value="ECO:0007669"/>
    <property type="project" value="TreeGrafter"/>
</dbReference>
<comment type="pathway">
    <text evidence="2">Amino-acid biosynthesis; L-valine biosynthesis; L-valine from pyruvate: step 1/4.</text>
</comment>
<dbReference type="SUPFAM" id="SSF52518">
    <property type="entry name" value="Thiamin diphosphate-binding fold (THDP-binding)"/>
    <property type="match status" value="2"/>
</dbReference>
<dbReference type="CDD" id="cd07035">
    <property type="entry name" value="TPP_PYR_POX_like"/>
    <property type="match status" value="1"/>
</dbReference>
<dbReference type="EMBL" id="JAMRXG010000004">
    <property type="protein sequence ID" value="MCM6773967.1"/>
    <property type="molecule type" value="Genomic_DNA"/>
</dbReference>
<evidence type="ECO:0000259" key="13">
    <source>
        <dbReference type="Pfam" id="PF02776"/>
    </source>
</evidence>
<dbReference type="Pfam" id="PF02776">
    <property type="entry name" value="TPP_enzyme_N"/>
    <property type="match status" value="1"/>
</dbReference>
<keyword evidence="15" id="KW-1185">Reference proteome</keyword>
<keyword evidence="6" id="KW-0274">FAD</keyword>
<dbReference type="InterPro" id="IPR012000">
    <property type="entry name" value="Thiamin_PyroP_enz_cen_dom"/>
</dbReference>
<sequence length="539" mass="56311">MRRLAVDGIWAEMVDILERRGPRLYIGVPGDEPDIIDAARAAGATWSAQQDQRTAGYAAVGWSRITGRAAVLATASGPNLLNALIGIAEAYTTRTPLLVVTTVVRDAVVGRGGFQEFPVAGLSGGLFTWTHRIADRAELSWAVARALHLAEHGRGGPVHLLVDPELVDAEAVEMPRNIEAGQPIPPGQTAEALGPVLAALSAARRPVLLFGGGTRRADVVEFGVPLADSLNALCLVTASGRGVFPEDHRRFGGVAGLYLPPQTRAALHDADVVVVLGSQLEETALMGWEHPDRSCLVHVDTDPAVFNRAVAARFSVLCEAGFFVRVAHRELPAPTAHAAAWWTPWQRVTGETAGGIETVRFWSALREALPGNGIEVIAQENGLADLWGYYAPCFTLPAGIAPLVPGEQTPLGFGLGAALGAALGGRRALAVGGDGAFLTNLPTLVAAGRARADICYICLDNGGFGWPSLARDDTGMVDFDVADGISALAGTAGFGVEMVSKAESLAETLAGALAASGPRLVVVRLCDRPSFPPTAPGDL</sequence>
<evidence type="ECO:0000256" key="3">
    <source>
        <dbReference type="ARBA" id="ARBA00007812"/>
    </source>
</evidence>
<feature type="domain" description="Thiamine pyrophosphate enzyme central" evidence="11">
    <location>
        <begin position="196"/>
        <end position="323"/>
    </location>
</feature>
<name>A0A9X2E457_9NOCA</name>
<keyword evidence="8" id="KW-0100">Branched-chain amino acid biosynthesis</keyword>
<dbReference type="GO" id="GO:0003984">
    <property type="term" value="F:acetolactate synthase activity"/>
    <property type="evidence" value="ECO:0007669"/>
    <property type="project" value="UniProtKB-EC"/>
</dbReference>
<feature type="domain" description="Thiamine pyrophosphate enzyme TPP-binding" evidence="12">
    <location>
        <begin position="408"/>
        <end position="523"/>
    </location>
</feature>
<comment type="pathway">
    <text evidence="1">Amino-acid biosynthesis; L-isoleucine biosynthesis; L-isoleucine from 2-oxobutanoate: step 1/4.</text>
</comment>
<evidence type="ECO:0000313" key="14">
    <source>
        <dbReference type="EMBL" id="MCM6773967.1"/>
    </source>
</evidence>
<dbReference type="Gene3D" id="3.40.50.970">
    <property type="match status" value="2"/>
</dbReference>
<dbReference type="InterPro" id="IPR029061">
    <property type="entry name" value="THDP-binding"/>
</dbReference>
<comment type="catalytic activity">
    <reaction evidence="9">
        <text>2 pyruvate + H(+) = (2S)-2-acetolactate + CO2</text>
        <dbReference type="Rhea" id="RHEA:25249"/>
        <dbReference type="ChEBI" id="CHEBI:15361"/>
        <dbReference type="ChEBI" id="CHEBI:15378"/>
        <dbReference type="ChEBI" id="CHEBI:16526"/>
        <dbReference type="ChEBI" id="CHEBI:58476"/>
        <dbReference type="EC" id="2.2.1.6"/>
    </reaction>
</comment>
<keyword evidence="8" id="KW-0028">Amino-acid biosynthesis</keyword>